<organism evidence="13 14">
    <name type="scientific">Miscanthus lutarioriparius</name>
    <dbReference type="NCBI Taxonomy" id="422564"/>
    <lineage>
        <taxon>Eukaryota</taxon>
        <taxon>Viridiplantae</taxon>
        <taxon>Streptophyta</taxon>
        <taxon>Embryophyta</taxon>
        <taxon>Tracheophyta</taxon>
        <taxon>Spermatophyta</taxon>
        <taxon>Magnoliopsida</taxon>
        <taxon>Liliopsida</taxon>
        <taxon>Poales</taxon>
        <taxon>Poaceae</taxon>
        <taxon>PACMAD clade</taxon>
        <taxon>Panicoideae</taxon>
        <taxon>Andropogonodae</taxon>
        <taxon>Andropogoneae</taxon>
        <taxon>Saccharinae</taxon>
        <taxon>Miscanthus</taxon>
    </lineage>
</organism>
<evidence type="ECO:0000256" key="5">
    <source>
        <dbReference type="ARBA" id="ARBA00022741"/>
    </source>
</evidence>
<comment type="similarity">
    <text evidence="1">Belongs to the protein kinase superfamily. NEK Ser/Thr protein kinase family. NIMA subfamily.</text>
</comment>
<feature type="binding site" evidence="10">
    <location>
        <position position="33"/>
    </location>
    <ligand>
        <name>ATP</name>
        <dbReference type="ChEBI" id="CHEBI:30616"/>
    </ligand>
</feature>
<feature type="domain" description="Protein kinase" evidence="12">
    <location>
        <begin position="4"/>
        <end position="258"/>
    </location>
</feature>
<dbReference type="InterPro" id="IPR011009">
    <property type="entry name" value="Kinase-like_dom_sf"/>
</dbReference>
<comment type="caution">
    <text evidence="13">The sequence shown here is derived from an EMBL/GenBank/DDBJ whole genome shotgun (WGS) entry which is preliminary data.</text>
</comment>
<gene>
    <name evidence="13" type="ORF">NCGR_LOCUS9236</name>
</gene>
<feature type="compositionally biased region" description="Basic and acidic residues" evidence="11">
    <location>
        <begin position="385"/>
        <end position="400"/>
    </location>
</feature>
<dbReference type="InterPro" id="IPR000719">
    <property type="entry name" value="Prot_kinase_dom"/>
</dbReference>
<dbReference type="InterPro" id="IPR050660">
    <property type="entry name" value="NEK_Ser/Thr_kinase"/>
</dbReference>
<dbReference type="PANTHER" id="PTHR43671:SF87">
    <property type="entry name" value="SERINE_THREONINE-PROTEIN KINASE NEK1"/>
    <property type="match status" value="1"/>
</dbReference>
<evidence type="ECO:0000256" key="9">
    <source>
        <dbReference type="ARBA" id="ARBA00048679"/>
    </source>
</evidence>
<sequence length="742" mass="82768">MDQYEVLEQIGKGAFGSALLVRHKLERKKYVLKKIRLARQTDRTRRSAHQEMQLIATVRNPFIVEYKDSWVDKGCYVCIVIGYCEGGDMAEAIKRANDTHFSEEKLCQWLVQLLMALDYLHAHHILHRDVKCSNVFLTRDQNIRLGDFGLAKILTADDLASSVVGTPTYMCPELLADIPYGTKSDIWSLGCCMYEMTALKPAFKAFDMQALINKITKSIVSPLPTRYSGAFRGLVRSMLRRSPEHRPSAAELLKHPHLQPYVLQVHLKSHPSRSIIPVHQSSSEKRMTFTTEPDCRSKSRRNSLGSERIVTFSTPCPDKNSIRSIRSIKDYTTTQSVKELSIDDSQVEVTSKPVASRTSNVVKTPWKMMTTLRNRLEAPQASYDRTSHTEFSRTPVDNRHSHLARRASLPLPVFETPNPKRSSMSILEQLESPDVSVNSPLIDRIAEFPLASWEDPVFSIVKPSTPTTGGSCSFATPPFVDRSLTKDKCTAQTLRSAAADGDNGRSDDGVGGDSSSGRDTTAALSRGSSGWLLLRQQPKGRFDTTSYQQRAEALEGLLEFSAQLLQQERYEELGVLLRPFGPDEKGDLAGFDSRDPWVFSGIHREMADQGDSDSDGVKSTSIAELESSRNDESDSFGTGNAPTDLCVSIGRSKMKSNSCHEYRSKDKQVPTINELMAMITDDLEGDKFKKVIYIEFLDVSGFYLPNSVPRISLWTTEIVTKFTVGTSVPYKVEGEGSSVNAS</sequence>
<dbReference type="InterPro" id="IPR017441">
    <property type="entry name" value="Protein_kinase_ATP_BS"/>
</dbReference>
<feature type="region of interest" description="Disordered" evidence="11">
    <location>
        <begin position="496"/>
        <end position="524"/>
    </location>
</feature>
<accession>A0A811MUC6</accession>
<dbReference type="GO" id="GO:0005524">
    <property type="term" value="F:ATP binding"/>
    <property type="evidence" value="ECO:0007669"/>
    <property type="project" value="UniProtKB-UniRule"/>
</dbReference>
<evidence type="ECO:0000313" key="13">
    <source>
        <dbReference type="EMBL" id="CAD6213719.1"/>
    </source>
</evidence>
<keyword evidence="5 10" id="KW-0547">Nucleotide-binding</keyword>
<dbReference type="SMART" id="SM00220">
    <property type="entry name" value="S_TKc"/>
    <property type="match status" value="1"/>
</dbReference>
<dbReference type="FunFam" id="3.30.200.20:FF:000108">
    <property type="entry name" value="Serine/threonine-protein kinase Nek2"/>
    <property type="match status" value="1"/>
</dbReference>
<feature type="compositionally biased region" description="Basic and acidic residues" evidence="11">
    <location>
        <begin position="282"/>
        <end position="297"/>
    </location>
</feature>
<evidence type="ECO:0000256" key="11">
    <source>
        <dbReference type="SAM" id="MobiDB-lite"/>
    </source>
</evidence>
<dbReference type="InterPro" id="IPR008271">
    <property type="entry name" value="Ser/Thr_kinase_AS"/>
</dbReference>
<dbReference type="GO" id="GO:0004674">
    <property type="term" value="F:protein serine/threonine kinase activity"/>
    <property type="evidence" value="ECO:0007669"/>
    <property type="project" value="UniProtKB-KW"/>
</dbReference>
<dbReference type="EC" id="2.7.11.1" evidence="2"/>
<dbReference type="PANTHER" id="PTHR43671">
    <property type="entry name" value="SERINE/THREONINE-PROTEIN KINASE NEK"/>
    <property type="match status" value="1"/>
</dbReference>
<dbReference type="CDD" id="cd08215">
    <property type="entry name" value="STKc_Nek"/>
    <property type="match status" value="1"/>
</dbReference>
<keyword evidence="6" id="KW-0418">Kinase</keyword>
<keyword evidence="3" id="KW-0723">Serine/threonine-protein kinase</keyword>
<feature type="region of interest" description="Disordered" evidence="11">
    <location>
        <begin position="606"/>
        <end position="638"/>
    </location>
</feature>
<dbReference type="EMBL" id="CAJGYO010000002">
    <property type="protein sequence ID" value="CAD6213719.1"/>
    <property type="molecule type" value="Genomic_DNA"/>
</dbReference>
<evidence type="ECO:0000256" key="3">
    <source>
        <dbReference type="ARBA" id="ARBA00022527"/>
    </source>
</evidence>
<name>A0A811MUC6_9POAL</name>
<evidence type="ECO:0000256" key="7">
    <source>
        <dbReference type="ARBA" id="ARBA00022840"/>
    </source>
</evidence>
<dbReference type="OrthoDB" id="248923at2759"/>
<evidence type="ECO:0000256" key="1">
    <source>
        <dbReference type="ARBA" id="ARBA00010886"/>
    </source>
</evidence>
<feature type="region of interest" description="Disordered" evidence="11">
    <location>
        <begin position="279"/>
        <end position="302"/>
    </location>
</feature>
<protein>
    <recommendedName>
        <fullName evidence="2">non-specific serine/threonine protein kinase</fullName>
        <ecNumber evidence="2">2.7.11.1</ecNumber>
    </recommendedName>
</protein>
<evidence type="ECO:0000256" key="4">
    <source>
        <dbReference type="ARBA" id="ARBA00022679"/>
    </source>
</evidence>
<reference evidence="13" key="1">
    <citation type="submission" date="2020-10" db="EMBL/GenBank/DDBJ databases">
        <authorList>
            <person name="Han B."/>
            <person name="Lu T."/>
            <person name="Zhao Q."/>
            <person name="Huang X."/>
            <person name="Zhao Y."/>
        </authorList>
    </citation>
    <scope>NUCLEOTIDE SEQUENCE</scope>
</reference>
<evidence type="ECO:0000256" key="8">
    <source>
        <dbReference type="ARBA" id="ARBA00047899"/>
    </source>
</evidence>
<keyword evidence="7 10" id="KW-0067">ATP-binding</keyword>
<feature type="compositionally biased region" description="Low complexity" evidence="11">
    <location>
        <begin position="515"/>
        <end position="524"/>
    </location>
</feature>
<evidence type="ECO:0000256" key="6">
    <source>
        <dbReference type="ARBA" id="ARBA00022777"/>
    </source>
</evidence>
<comment type="catalytic activity">
    <reaction evidence="8">
        <text>L-threonyl-[protein] + ATP = O-phospho-L-threonyl-[protein] + ADP + H(+)</text>
        <dbReference type="Rhea" id="RHEA:46608"/>
        <dbReference type="Rhea" id="RHEA-COMP:11060"/>
        <dbReference type="Rhea" id="RHEA-COMP:11605"/>
        <dbReference type="ChEBI" id="CHEBI:15378"/>
        <dbReference type="ChEBI" id="CHEBI:30013"/>
        <dbReference type="ChEBI" id="CHEBI:30616"/>
        <dbReference type="ChEBI" id="CHEBI:61977"/>
        <dbReference type="ChEBI" id="CHEBI:456216"/>
        <dbReference type="EC" id="2.7.11.1"/>
    </reaction>
</comment>
<dbReference type="Pfam" id="PF00069">
    <property type="entry name" value="Pkinase"/>
    <property type="match status" value="1"/>
</dbReference>
<dbReference type="SUPFAM" id="SSF56112">
    <property type="entry name" value="Protein kinase-like (PK-like)"/>
    <property type="match status" value="1"/>
</dbReference>
<evidence type="ECO:0000259" key="12">
    <source>
        <dbReference type="PROSITE" id="PS50011"/>
    </source>
</evidence>
<proteinExistence type="inferred from homology"/>
<dbReference type="PROSITE" id="PS00107">
    <property type="entry name" value="PROTEIN_KINASE_ATP"/>
    <property type="match status" value="1"/>
</dbReference>
<evidence type="ECO:0000313" key="14">
    <source>
        <dbReference type="Proteomes" id="UP000604825"/>
    </source>
</evidence>
<evidence type="ECO:0000256" key="2">
    <source>
        <dbReference type="ARBA" id="ARBA00012513"/>
    </source>
</evidence>
<dbReference type="PROSITE" id="PS50011">
    <property type="entry name" value="PROTEIN_KINASE_DOM"/>
    <property type="match status" value="1"/>
</dbReference>
<evidence type="ECO:0000256" key="10">
    <source>
        <dbReference type="PROSITE-ProRule" id="PRU10141"/>
    </source>
</evidence>
<dbReference type="Proteomes" id="UP000604825">
    <property type="component" value="Unassembled WGS sequence"/>
</dbReference>
<dbReference type="AlphaFoldDB" id="A0A811MUC6"/>
<dbReference type="Gene3D" id="3.30.200.20">
    <property type="entry name" value="Phosphorylase Kinase, domain 1"/>
    <property type="match status" value="1"/>
</dbReference>
<keyword evidence="4" id="KW-0808">Transferase</keyword>
<dbReference type="Gene3D" id="1.10.510.10">
    <property type="entry name" value="Transferase(Phosphotransferase) domain 1"/>
    <property type="match status" value="1"/>
</dbReference>
<comment type="catalytic activity">
    <reaction evidence="9">
        <text>L-seryl-[protein] + ATP = O-phospho-L-seryl-[protein] + ADP + H(+)</text>
        <dbReference type="Rhea" id="RHEA:17989"/>
        <dbReference type="Rhea" id="RHEA-COMP:9863"/>
        <dbReference type="Rhea" id="RHEA-COMP:11604"/>
        <dbReference type="ChEBI" id="CHEBI:15378"/>
        <dbReference type="ChEBI" id="CHEBI:29999"/>
        <dbReference type="ChEBI" id="CHEBI:30616"/>
        <dbReference type="ChEBI" id="CHEBI:83421"/>
        <dbReference type="ChEBI" id="CHEBI:456216"/>
        <dbReference type="EC" id="2.7.11.1"/>
    </reaction>
</comment>
<feature type="region of interest" description="Disordered" evidence="11">
    <location>
        <begin position="382"/>
        <end position="401"/>
    </location>
</feature>
<keyword evidence="14" id="KW-1185">Reference proteome</keyword>
<dbReference type="PROSITE" id="PS00108">
    <property type="entry name" value="PROTEIN_KINASE_ST"/>
    <property type="match status" value="1"/>
</dbReference>